<dbReference type="Gene3D" id="2.60.370.10">
    <property type="entry name" value="Ctag/Cox11"/>
    <property type="match status" value="1"/>
</dbReference>
<dbReference type="PANTHER" id="PTHR21320">
    <property type="entry name" value="CYTOCHROME C OXIDASE ASSEMBLY PROTEIN COX11-RELATED"/>
    <property type="match status" value="1"/>
</dbReference>
<keyword evidence="12" id="KW-1185">Reference proteome</keyword>
<dbReference type="InterPro" id="IPR007533">
    <property type="entry name" value="Cyt_c_oxidase_assmbl_CtaG"/>
</dbReference>
<organism evidence="11 12">
    <name type="scientific">Methylomicrobium album BG8</name>
    <dbReference type="NCBI Taxonomy" id="686340"/>
    <lineage>
        <taxon>Bacteria</taxon>
        <taxon>Pseudomonadati</taxon>
        <taxon>Pseudomonadota</taxon>
        <taxon>Gammaproteobacteria</taxon>
        <taxon>Methylococcales</taxon>
        <taxon>Methylococcaceae</taxon>
        <taxon>Methylomicrobium</taxon>
    </lineage>
</organism>
<dbReference type="InterPro" id="IPR023471">
    <property type="entry name" value="CtaG/Cox11_dom_sf"/>
</dbReference>
<evidence type="ECO:0000256" key="9">
    <source>
        <dbReference type="ARBA" id="ARBA00023136"/>
    </source>
</evidence>
<evidence type="ECO:0000313" key="11">
    <source>
        <dbReference type="EMBL" id="EIC29576.1"/>
    </source>
</evidence>
<dbReference type="EMBL" id="CM001475">
    <property type="protein sequence ID" value="EIC29576.1"/>
    <property type="molecule type" value="Genomic_DNA"/>
</dbReference>
<keyword evidence="5 10" id="KW-0812">Transmembrane</keyword>
<dbReference type="GO" id="GO:0005886">
    <property type="term" value="C:plasma membrane"/>
    <property type="evidence" value="ECO:0007669"/>
    <property type="project" value="UniProtKB-SubCell"/>
</dbReference>
<evidence type="ECO:0000256" key="5">
    <source>
        <dbReference type="ARBA" id="ARBA00022692"/>
    </source>
</evidence>
<dbReference type="SUPFAM" id="SSF110111">
    <property type="entry name" value="Ctag/Cox11"/>
    <property type="match status" value="1"/>
</dbReference>
<feature type="transmembrane region" description="Helical" evidence="10">
    <location>
        <begin position="12"/>
        <end position="34"/>
    </location>
</feature>
<dbReference type="NCBIfam" id="NF003465">
    <property type="entry name" value="PRK05089.1"/>
    <property type="match status" value="1"/>
</dbReference>
<evidence type="ECO:0000256" key="7">
    <source>
        <dbReference type="ARBA" id="ARBA00022989"/>
    </source>
</evidence>
<name>H8GNI3_METAL</name>
<dbReference type="Proteomes" id="UP000005090">
    <property type="component" value="Chromosome"/>
</dbReference>
<accession>H8GNI3</accession>
<dbReference type="AlphaFoldDB" id="H8GNI3"/>
<dbReference type="HOGENOM" id="CLU_045000_5_2_6"/>
<evidence type="ECO:0000313" key="12">
    <source>
        <dbReference type="Proteomes" id="UP000005090"/>
    </source>
</evidence>
<proteinExistence type="inferred from homology"/>
<keyword evidence="9 10" id="KW-0472">Membrane</keyword>
<evidence type="ECO:0000256" key="8">
    <source>
        <dbReference type="ARBA" id="ARBA00023008"/>
    </source>
</evidence>
<reference evidence="11 12" key="1">
    <citation type="journal article" date="2013" name="Genome Announc.">
        <title>Genome Sequence of the Obligate Gammaproteobacterial Methanotroph Methylomicrobium album Strain BG8.</title>
        <authorList>
            <person name="Kits K.D."/>
            <person name="Kalyuzhnaya M.G."/>
            <person name="Klotz M.G."/>
            <person name="Jetten M.S."/>
            <person name="Op den Camp H.J."/>
            <person name="Vuilleumier S."/>
            <person name="Bringel F."/>
            <person name="Dispirito A.A."/>
            <person name="Murrell J.C."/>
            <person name="Bruce D."/>
            <person name="Cheng J.F."/>
            <person name="Copeland A."/>
            <person name="Goodwin L."/>
            <person name="Hauser L."/>
            <person name="Lajus A."/>
            <person name="Land M.L."/>
            <person name="Lapidus A."/>
            <person name="Lucas S."/>
            <person name="Medigue C."/>
            <person name="Pitluck S."/>
            <person name="Woyke T."/>
            <person name="Zeytun A."/>
            <person name="Stein L.Y."/>
        </authorList>
    </citation>
    <scope>NUCLEOTIDE SEQUENCE [LARGE SCALE GENOMIC DNA]</scope>
    <source>
        <strain evidence="11 12">BG8</strain>
    </source>
</reference>
<gene>
    <name evidence="11" type="ORF">Metal_1809</name>
</gene>
<evidence type="ECO:0000256" key="2">
    <source>
        <dbReference type="ARBA" id="ARBA00004382"/>
    </source>
</evidence>
<dbReference type="RefSeq" id="WP_005371539.1">
    <property type="nucleotide sequence ID" value="NZ_CM001475.1"/>
</dbReference>
<protein>
    <recommendedName>
        <fullName evidence="4">Cytochrome c oxidase assembly protein CtaG</fullName>
    </recommendedName>
</protein>
<dbReference type="PIRSF" id="PIRSF005413">
    <property type="entry name" value="COX11"/>
    <property type="match status" value="1"/>
</dbReference>
<keyword evidence="8" id="KW-0186">Copper</keyword>
<evidence type="ECO:0000256" key="6">
    <source>
        <dbReference type="ARBA" id="ARBA00022968"/>
    </source>
</evidence>
<sequence length="181" mass="20605">MTDELRRKNARLVRTLLLVTIVMFGFGFALVPLYDVLCKVTGLNGKVDTTAAKETGYQVDQSRELTVEFVTALNESAPMEFRAETPKLKIHPGQFYTVNFYAQNKTDKPMVAQAIPSISPGLAAEYFKKTECFCFTEQKFKPREGRMMPVRFVVDPKISPEHKTITLAYTFFDNTEKAEKQ</sequence>
<evidence type="ECO:0000256" key="10">
    <source>
        <dbReference type="SAM" id="Phobius"/>
    </source>
</evidence>
<dbReference type="eggNOG" id="COG3175">
    <property type="taxonomic scope" value="Bacteria"/>
</dbReference>
<comment type="function">
    <text evidence="1">Exerts its effect at some terminal stage of cytochrome c oxidase synthesis, probably by being involved in the insertion of the copper B into subunit I.</text>
</comment>
<dbReference type="PANTHER" id="PTHR21320:SF3">
    <property type="entry name" value="CYTOCHROME C OXIDASE ASSEMBLY PROTEIN COX11, MITOCHONDRIAL-RELATED"/>
    <property type="match status" value="1"/>
</dbReference>
<keyword evidence="6" id="KW-0735">Signal-anchor</keyword>
<dbReference type="GO" id="GO:0005507">
    <property type="term" value="F:copper ion binding"/>
    <property type="evidence" value="ECO:0007669"/>
    <property type="project" value="InterPro"/>
</dbReference>
<evidence type="ECO:0000256" key="3">
    <source>
        <dbReference type="ARBA" id="ARBA00009620"/>
    </source>
</evidence>
<keyword evidence="7 10" id="KW-1133">Transmembrane helix</keyword>
<dbReference type="Pfam" id="PF04442">
    <property type="entry name" value="CtaG_Cox11"/>
    <property type="match status" value="1"/>
</dbReference>
<evidence type="ECO:0000256" key="4">
    <source>
        <dbReference type="ARBA" id="ARBA00015384"/>
    </source>
</evidence>
<comment type="subcellular location">
    <subcellularLocation>
        <location evidence="2">Cell inner membrane</location>
        <topology evidence="2">Single-pass type II membrane protein</topology>
        <orientation evidence="2">Periplasmic side</orientation>
    </subcellularLocation>
</comment>
<evidence type="ECO:0000256" key="1">
    <source>
        <dbReference type="ARBA" id="ARBA00004007"/>
    </source>
</evidence>
<dbReference type="STRING" id="686340.Metal_1809"/>
<comment type="similarity">
    <text evidence="3">Belongs to the COX11/CtaG family.</text>
</comment>